<evidence type="ECO:0000256" key="2">
    <source>
        <dbReference type="ARBA" id="ARBA00023015"/>
    </source>
</evidence>
<evidence type="ECO:0000313" key="6">
    <source>
        <dbReference type="EMBL" id="RIY41400.1"/>
    </source>
</evidence>
<evidence type="ECO:0000256" key="3">
    <source>
        <dbReference type="ARBA" id="ARBA00023125"/>
    </source>
</evidence>
<dbReference type="PANTHER" id="PTHR30419">
    <property type="entry name" value="HTH-TYPE TRANSCRIPTIONAL REGULATOR YBHD"/>
    <property type="match status" value="1"/>
</dbReference>
<evidence type="ECO:0000256" key="4">
    <source>
        <dbReference type="ARBA" id="ARBA00023163"/>
    </source>
</evidence>
<dbReference type="PANTHER" id="PTHR30419:SF14">
    <property type="entry name" value="LYSR FAMILY TRANSCRIPTIONAL REGULATOR"/>
    <property type="match status" value="1"/>
</dbReference>
<dbReference type="Pfam" id="PF00126">
    <property type="entry name" value="HTH_1"/>
    <property type="match status" value="2"/>
</dbReference>
<dbReference type="SUPFAM" id="SSF46785">
    <property type="entry name" value="Winged helix' DNA-binding domain"/>
    <property type="match status" value="2"/>
</dbReference>
<dbReference type="InterPro" id="IPR036390">
    <property type="entry name" value="WH_DNA-bd_sf"/>
</dbReference>
<dbReference type="GO" id="GO:0003700">
    <property type="term" value="F:DNA-binding transcription factor activity"/>
    <property type="evidence" value="ECO:0007669"/>
    <property type="project" value="InterPro"/>
</dbReference>
<dbReference type="InterPro" id="IPR005119">
    <property type="entry name" value="LysR_subst-bd"/>
</dbReference>
<proteinExistence type="inferred from homology"/>
<dbReference type="Gene3D" id="3.40.190.290">
    <property type="match status" value="1"/>
</dbReference>
<dbReference type="EMBL" id="NQYH01000003">
    <property type="protein sequence ID" value="RIY41400.1"/>
    <property type="molecule type" value="Genomic_DNA"/>
</dbReference>
<keyword evidence="3" id="KW-0238">DNA-binding</keyword>
<feature type="domain" description="HTH lysR-type" evidence="5">
    <location>
        <begin position="8"/>
        <end position="62"/>
    </location>
</feature>
<dbReference type="InterPro" id="IPR050950">
    <property type="entry name" value="HTH-type_LysR_regulators"/>
</dbReference>
<comment type="similarity">
    <text evidence="1">Belongs to the LysR transcriptional regulatory family.</text>
</comment>
<dbReference type="GO" id="GO:0003677">
    <property type="term" value="F:DNA binding"/>
    <property type="evidence" value="ECO:0007669"/>
    <property type="project" value="UniProtKB-KW"/>
</dbReference>
<sequence>MHEKNCMRHLRALIAVVEEGSIAQAADRLLRTPAAVGNAILLLERRFRAPLFERQATGMAPTHFGQTAYKRARRVAAELDFARVELAPYAVSTNTPIFSMVVGERQLHALVKLREMKHMPSVAAVVGLTQPAVSALLRDAENTLRLSLFRRTAKGMIVTEAGELLIFRLRRVLAELRHLEADIAQLRGEIAGKIQFAALPSLRTRVLPKAISTLSSRHPDVQVSMVDAPFEVLFAGVQSGEIDFILTGLSADYFHRDFRIRVIGRDRLVVVARADHPLTHHDFIDPATLLHYPWVLRDRGAPTRELLNDVFRRLKLESPRVVAQAGDLGLLRGLLYSSDAISAVSPEYLAYEIASGSVKVLNVDLPGTEREIGFILRRDAQPSALCEKLMQHIETAAEGVLIAERT</sequence>
<reference evidence="6 7" key="1">
    <citation type="submission" date="2017-08" db="EMBL/GenBank/DDBJ databases">
        <title>Pusillimonas indicus sp. nov., a member of the family Alcaligenaceae isolated from surface seawater.</title>
        <authorList>
            <person name="Li J."/>
        </authorList>
    </citation>
    <scope>NUCLEOTIDE SEQUENCE [LARGE SCALE GENOMIC DNA]</scope>
    <source>
        <strain evidence="6 7">L52-1-41</strain>
    </source>
</reference>
<keyword evidence="4" id="KW-0804">Transcription</keyword>
<comment type="caution">
    <text evidence="6">The sequence shown here is derived from an EMBL/GenBank/DDBJ whole genome shotgun (WGS) entry which is preliminary data.</text>
</comment>
<gene>
    <name evidence="6" type="ORF">CJP73_05300</name>
</gene>
<dbReference type="Gene3D" id="1.10.10.10">
    <property type="entry name" value="Winged helix-like DNA-binding domain superfamily/Winged helix DNA-binding domain"/>
    <property type="match status" value="2"/>
</dbReference>
<dbReference type="Pfam" id="PF03466">
    <property type="entry name" value="LysR_substrate"/>
    <property type="match status" value="1"/>
</dbReference>
<feature type="domain" description="HTH lysR-type" evidence="5">
    <location>
        <begin position="102"/>
        <end position="159"/>
    </location>
</feature>
<accession>A0A3A1YX36</accession>
<dbReference type="SUPFAM" id="SSF53850">
    <property type="entry name" value="Periplasmic binding protein-like II"/>
    <property type="match status" value="1"/>
</dbReference>
<evidence type="ECO:0000313" key="7">
    <source>
        <dbReference type="Proteomes" id="UP000266206"/>
    </source>
</evidence>
<organism evidence="6 7">
    <name type="scientific">Neopusillimonas maritima</name>
    <dbReference type="NCBI Taxonomy" id="2026239"/>
    <lineage>
        <taxon>Bacteria</taxon>
        <taxon>Pseudomonadati</taxon>
        <taxon>Pseudomonadota</taxon>
        <taxon>Betaproteobacteria</taxon>
        <taxon>Burkholderiales</taxon>
        <taxon>Alcaligenaceae</taxon>
        <taxon>Neopusillimonas</taxon>
    </lineage>
</organism>
<dbReference type="InterPro" id="IPR000847">
    <property type="entry name" value="LysR_HTH_N"/>
</dbReference>
<name>A0A3A1YX36_9BURK</name>
<dbReference type="AlphaFoldDB" id="A0A3A1YX36"/>
<dbReference type="InterPro" id="IPR036388">
    <property type="entry name" value="WH-like_DNA-bd_sf"/>
</dbReference>
<dbReference type="GO" id="GO:0005829">
    <property type="term" value="C:cytosol"/>
    <property type="evidence" value="ECO:0007669"/>
    <property type="project" value="TreeGrafter"/>
</dbReference>
<dbReference type="Proteomes" id="UP000266206">
    <property type="component" value="Unassembled WGS sequence"/>
</dbReference>
<protein>
    <recommendedName>
        <fullName evidence="5">HTH lysR-type domain-containing protein</fullName>
    </recommendedName>
</protein>
<evidence type="ECO:0000256" key="1">
    <source>
        <dbReference type="ARBA" id="ARBA00009437"/>
    </source>
</evidence>
<dbReference type="PROSITE" id="PS50931">
    <property type="entry name" value="HTH_LYSR"/>
    <property type="match status" value="2"/>
</dbReference>
<evidence type="ECO:0000259" key="5">
    <source>
        <dbReference type="PROSITE" id="PS50931"/>
    </source>
</evidence>
<keyword evidence="2" id="KW-0805">Transcription regulation</keyword>